<comment type="similarity">
    <text evidence="2">Belongs to the amidase family.</text>
</comment>
<dbReference type="SUPFAM" id="SSF75304">
    <property type="entry name" value="Amidase signature (AS) enzymes"/>
    <property type="match status" value="1"/>
</dbReference>
<dbReference type="PANTHER" id="PTHR46072:SF11">
    <property type="entry name" value="AMIDASE-RELATED"/>
    <property type="match status" value="1"/>
</dbReference>
<evidence type="ECO:0000256" key="2">
    <source>
        <dbReference type="ARBA" id="ARBA00009199"/>
    </source>
</evidence>
<organism evidence="8 9">
    <name type="scientific">Pichia kluyveri</name>
    <name type="common">Yeast</name>
    <dbReference type="NCBI Taxonomy" id="36015"/>
    <lineage>
        <taxon>Eukaryota</taxon>
        <taxon>Fungi</taxon>
        <taxon>Dikarya</taxon>
        <taxon>Ascomycota</taxon>
        <taxon>Saccharomycotina</taxon>
        <taxon>Pichiomycetes</taxon>
        <taxon>Pichiales</taxon>
        <taxon>Pichiaceae</taxon>
        <taxon>Pichia</taxon>
    </lineage>
</organism>
<dbReference type="EMBL" id="BTGB01000009">
    <property type="protein sequence ID" value="GMM48170.1"/>
    <property type="molecule type" value="Genomic_DNA"/>
</dbReference>
<dbReference type="Pfam" id="PF01425">
    <property type="entry name" value="Amidase"/>
    <property type="match status" value="1"/>
</dbReference>
<feature type="active site" description="Charge relay system" evidence="5">
    <location>
        <position position="133"/>
    </location>
</feature>
<proteinExistence type="inferred from homology"/>
<dbReference type="GO" id="GO:0004040">
    <property type="term" value="F:amidase activity"/>
    <property type="evidence" value="ECO:0007669"/>
    <property type="project" value="UniProtKB-EC"/>
</dbReference>
<feature type="binding site" evidence="6">
    <location>
        <position position="208"/>
    </location>
    <ligand>
        <name>substrate</name>
    </ligand>
</feature>
<evidence type="ECO:0000256" key="5">
    <source>
        <dbReference type="PIRSR" id="PIRSR001221-1"/>
    </source>
</evidence>
<dbReference type="Proteomes" id="UP001378960">
    <property type="component" value="Unassembled WGS sequence"/>
</dbReference>
<dbReference type="PROSITE" id="PS00571">
    <property type="entry name" value="AMIDASES"/>
    <property type="match status" value="1"/>
</dbReference>
<comment type="caution">
    <text evidence="8">The sequence shown here is derived from an EMBL/GenBank/DDBJ whole genome shotgun (WGS) entry which is preliminary data.</text>
</comment>
<comment type="catalytic activity">
    <reaction evidence="1">
        <text>a monocarboxylic acid amide + H2O = a monocarboxylate + NH4(+)</text>
        <dbReference type="Rhea" id="RHEA:12020"/>
        <dbReference type="ChEBI" id="CHEBI:15377"/>
        <dbReference type="ChEBI" id="CHEBI:28938"/>
        <dbReference type="ChEBI" id="CHEBI:35757"/>
        <dbReference type="ChEBI" id="CHEBI:83628"/>
        <dbReference type="EC" id="3.5.1.4"/>
    </reaction>
</comment>
<keyword evidence="4" id="KW-0378">Hydrolase</keyword>
<dbReference type="PANTHER" id="PTHR46072">
    <property type="entry name" value="AMIDASE-RELATED-RELATED"/>
    <property type="match status" value="1"/>
</dbReference>
<accession>A0AAV5R9X8</accession>
<evidence type="ECO:0000256" key="6">
    <source>
        <dbReference type="PIRSR" id="PIRSR001221-2"/>
    </source>
</evidence>
<evidence type="ECO:0000313" key="9">
    <source>
        <dbReference type="Proteomes" id="UP001378960"/>
    </source>
</evidence>
<feature type="binding site" evidence="6">
    <location>
        <begin position="229"/>
        <end position="232"/>
    </location>
    <ligand>
        <name>substrate</name>
    </ligand>
</feature>
<feature type="binding site" evidence="6">
    <location>
        <position position="182"/>
    </location>
    <ligand>
        <name>substrate</name>
    </ligand>
</feature>
<evidence type="ECO:0000313" key="8">
    <source>
        <dbReference type="EMBL" id="GMM48170.1"/>
    </source>
</evidence>
<sequence length="539" mass="59544">MAESWKDIVEQKRNALKESIPSQWLDANLKDDMIKKGFLNTSDYLDTILPKNEIAITGKTIMELSLLIGKGQLSAYDVTYAFCHRAMLAHQILNCCSEIFVKEALMKAKELDLEFQKNGKTVGILHGIPVSLKDQVDLKGIPSSIGYVSLANVKMKENALLADKLIELGAILFVKTCVPMAMMAPETESNLYPYTYSAANINLSSGGSSGGEGSLIAAGGARIGFGTDIGGSIRIPATYNGLFAMKPSIGRVSYLRVSNSYEAQESIPSVIGPLGKTLEEIEFIMKAVVETKCWLHDPKVLPIEWKENVKFDKDTIKIGVWRDSGNVEPLPPIKRVLNQVSKLLKGDAKLEVVEVEWPEHRRLINALMAVFGADAGKEIIDECAKSSEPIHELLGYLVNSGDLKAPLTINEWWDLCQEVYLIKQSYLKFWDDNQLDAVLAPVMTSPSTKPHSAVCLEYTGVCNLCDSVGVVLPLGTVDATIDVLEERPVRSELEAAIRKQYIPQDFDKMPVCLQVICRKTEEEKCLAISKMILETVKNT</sequence>
<dbReference type="Gene3D" id="3.90.1300.10">
    <property type="entry name" value="Amidase signature (AS) domain"/>
    <property type="match status" value="1"/>
</dbReference>
<evidence type="ECO:0000256" key="1">
    <source>
        <dbReference type="ARBA" id="ARBA00001311"/>
    </source>
</evidence>
<feature type="domain" description="Amidase" evidence="7">
    <location>
        <begin position="77"/>
        <end position="526"/>
    </location>
</feature>
<dbReference type="PIRSF" id="PIRSF001221">
    <property type="entry name" value="Amidase_fungi"/>
    <property type="match status" value="1"/>
</dbReference>
<dbReference type="InterPro" id="IPR036928">
    <property type="entry name" value="AS_sf"/>
</dbReference>
<evidence type="ECO:0000256" key="3">
    <source>
        <dbReference type="ARBA" id="ARBA00012922"/>
    </source>
</evidence>
<reference evidence="8 9" key="1">
    <citation type="journal article" date="2023" name="Elife">
        <title>Identification of key yeast species and microbe-microbe interactions impacting larval growth of Drosophila in the wild.</title>
        <authorList>
            <person name="Mure A."/>
            <person name="Sugiura Y."/>
            <person name="Maeda R."/>
            <person name="Honda K."/>
            <person name="Sakurai N."/>
            <person name="Takahashi Y."/>
            <person name="Watada M."/>
            <person name="Katoh T."/>
            <person name="Gotoh A."/>
            <person name="Gotoh Y."/>
            <person name="Taniguchi I."/>
            <person name="Nakamura K."/>
            <person name="Hayashi T."/>
            <person name="Katayama T."/>
            <person name="Uemura T."/>
            <person name="Hattori Y."/>
        </authorList>
    </citation>
    <scope>NUCLEOTIDE SEQUENCE [LARGE SCALE GENOMIC DNA]</scope>
    <source>
        <strain evidence="8 9">PK-24</strain>
    </source>
</reference>
<feature type="active site" description="Charge relay system" evidence="5">
    <location>
        <position position="208"/>
    </location>
</feature>
<protein>
    <recommendedName>
        <fullName evidence="3">amidase</fullName>
        <ecNumber evidence="3">3.5.1.4</ecNumber>
    </recommendedName>
</protein>
<dbReference type="EC" id="3.5.1.4" evidence="3"/>
<dbReference type="InterPro" id="IPR023631">
    <property type="entry name" value="Amidase_dom"/>
</dbReference>
<evidence type="ECO:0000256" key="4">
    <source>
        <dbReference type="ARBA" id="ARBA00022801"/>
    </source>
</evidence>
<evidence type="ECO:0000259" key="7">
    <source>
        <dbReference type="Pfam" id="PF01425"/>
    </source>
</evidence>
<name>A0AAV5R9X8_PICKL</name>
<dbReference type="AlphaFoldDB" id="A0AAV5R9X8"/>
<feature type="active site" description="Acyl-ester intermediate" evidence="5">
    <location>
        <position position="232"/>
    </location>
</feature>
<dbReference type="InterPro" id="IPR020556">
    <property type="entry name" value="Amidase_CS"/>
</dbReference>
<gene>
    <name evidence="8" type="ORF">DAPK24_047680</name>
</gene>
<keyword evidence="9" id="KW-1185">Reference proteome</keyword>